<dbReference type="EMBL" id="CP059085">
    <property type="protein sequence ID" value="QTC48406.1"/>
    <property type="molecule type" value="Genomic_DNA"/>
</dbReference>
<sequence>MRFREGQRLWIGSDLKTNQKMHARMDLKELIKRCSKNGQFTTELTKSLLCLIYAMWDESFRHRIAAAYGCEPEEVFCPLMGDLRKIRHCIIHHKSIVHEKGIQFEYLDWKLASGPLSITYEMFREFNDAVRGRGMKIHAKILCSEIKFVLPLMSSKERNSFYEFYKNPDNKVSDNRWPGMNNFIRKNEGKPGVQELKEFLGIK</sequence>
<protein>
    <submittedName>
        <fullName evidence="1">Uncharacterized protein</fullName>
    </submittedName>
</protein>
<evidence type="ECO:0000313" key="1">
    <source>
        <dbReference type="EMBL" id="QTC48406.1"/>
    </source>
</evidence>
<geneLocation type="plasmid" evidence="1 2">
    <name>pOC5aB</name>
</geneLocation>
<dbReference type="RefSeq" id="WP_207806734.1">
    <property type="nucleotide sequence ID" value="NZ_CP059085.1"/>
</dbReference>
<dbReference type="AlphaFoldDB" id="A0A8A4KQH8"/>
<evidence type="ECO:0000313" key="2">
    <source>
        <dbReference type="Proteomes" id="UP000663901"/>
    </source>
</evidence>
<organism evidence="1 2">
    <name type="scientific">Pantoea ananas</name>
    <name type="common">Erwinia uredovora</name>
    <dbReference type="NCBI Taxonomy" id="553"/>
    <lineage>
        <taxon>Bacteria</taxon>
        <taxon>Pseudomonadati</taxon>
        <taxon>Pseudomonadota</taxon>
        <taxon>Gammaproteobacteria</taxon>
        <taxon>Enterobacterales</taxon>
        <taxon>Erwiniaceae</taxon>
        <taxon>Pantoea</taxon>
    </lineage>
</organism>
<proteinExistence type="predicted"/>
<accession>A0A8A4KQH8</accession>
<gene>
    <name evidence="1" type="ORF">H0Z12_22710</name>
</gene>
<keyword evidence="1" id="KW-0614">Plasmid</keyword>
<name>A0A8A4KQH8_PANAN</name>
<reference evidence="1" key="1">
    <citation type="submission" date="2020-07" db="EMBL/GenBank/DDBJ databases">
        <title>Genome Sequences for Panteoa spp. that cause Center Rot in Onions.</title>
        <authorList>
            <person name="Asselin J.A."/>
            <person name="Helmann T."/>
            <person name="Beer S."/>
            <person name="Stodghill P."/>
        </authorList>
    </citation>
    <scope>NUCLEOTIDE SEQUENCE</scope>
    <source>
        <strain evidence="1">OC5a</strain>
        <plasmid evidence="1">pOC5aB</plasmid>
    </source>
</reference>
<dbReference type="Proteomes" id="UP000663901">
    <property type="component" value="Plasmid pOC5aB"/>
</dbReference>